<evidence type="ECO:0000259" key="2">
    <source>
        <dbReference type="Pfam" id="PF00703"/>
    </source>
</evidence>
<dbReference type="Gene3D" id="2.60.120.260">
    <property type="entry name" value="Galactose-binding domain-like"/>
    <property type="match status" value="1"/>
</dbReference>
<dbReference type="Proteomes" id="UP001597055">
    <property type="component" value="Unassembled WGS sequence"/>
</dbReference>
<dbReference type="PANTHER" id="PTHR42732">
    <property type="entry name" value="BETA-GALACTOSIDASE"/>
    <property type="match status" value="1"/>
</dbReference>
<sequence>MNNHVLHPRPQLIREDWESLNGQWEFAIDDADIGSREHWHREPVVFPMSIEVPFPPESPASGIGVARVERVWYRRVIDRRPPEDGRRVILHFTAVDYIADVWVNSVHVAHHVGGSVGFSADITDALAPGDAQTIVVRAFDSSTSLEQPRGKQDWEEPSHVIWYRRTTGIWREVWWEVAPPARIQKVAWQPVTASGRLRADVSVTGAEPGDSVEITLTHEGDVLARTTLSVADGYAKGVIELRDSRLEAEPERLQWSPESPTLIDARIRLVRGGGVLDHAESYVGLRTVGVDNRRFLLNGRPYPLRLVLEQAYWPDTHLAAPDADALRREVELVRELGFNGVRMHQVVADPRFLYWCDRLGLVVWADSPASYEFTALSFTRTVQEWQGIVERDVSHPCVIAWVPFNESWGVPDLGSDRTQQEAVRALVHMLRALDPSRLVLGNDGWQYVAGDIVGIHDYSASARELIARYGSAELMERAVADGYVGGRRVALDPGAADVPVVLSEFGGVSYSRAADTWEGYGVVPDEEAFVDTVAAHFAAAHDSAFAGFCYTQLTDTLQERNGLLNEAREPKAPIDLLRSIVLDDRQRIQRLRRGIVTAHG</sequence>
<dbReference type="InterPro" id="IPR017853">
    <property type="entry name" value="GH"/>
</dbReference>
<dbReference type="SUPFAM" id="SSF51445">
    <property type="entry name" value="(Trans)glycosidases"/>
    <property type="match status" value="1"/>
</dbReference>
<keyword evidence="5" id="KW-0378">Hydrolase</keyword>
<dbReference type="InterPro" id="IPR008979">
    <property type="entry name" value="Galactose-bd-like_sf"/>
</dbReference>
<dbReference type="InterPro" id="IPR006102">
    <property type="entry name" value="Ig-like_GH2"/>
</dbReference>
<dbReference type="Pfam" id="PF00703">
    <property type="entry name" value="Glyco_hydro_2"/>
    <property type="match status" value="1"/>
</dbReference>
<evidence type="ECO:0000259" key="3">
    <source>
        <dbReference type="Pfam" id="PF02836"/>
    </source>
</evidence>
<dbReference type="InterPro" id="IPR006104">
    <property type="entry name" value="Glyco_hydro_2_N"/>
</dbReference>
<dbReference type="Pfam" id="PF02837">
    <property type="entry name" value="Glyco_hydro_2_N"/>
    <property type="match status" value="1"/>
</dbReference>
<keyword evidence="6" id="KW-1185">Reference proteome</keyword>
<dbReference type="InterPro" id="IPR051913">
    <property type="entry name" value="GH2_Domain-Containing"/>
</dbReference>
<accession>A0ABW3AI54</accession>
<dbReference type="RefSeq" id="WP_204978039.1">
    <property type="nucleotide sequence ID" value="NZ_JBHTII010000001.1"/>
</dbReference>
<evidence type="ECO:0000313" key="6">
    <source>
        <dbReference type="Proteomes" id="UP001597055"/>
    </source>
</evidence>
<feature type="domain" description="Glycoside hydrolase family 2 immunoglobulin-like beta-sandwich" evidence="2">
    <location>
        <begin position="182"/>
        <end position="286"/>
    </location>
</feature>
<name>A0ABW3AI54_9MICO</name>
<feature type="domain" description="Glycosyl hydrolases family 2 sugar binding" evidence="4">
    <location>
        <begin position="18"/>
        <end position="173"/>
    </location>
</feature>
<feature type="domain" description="Glycoside hydrolase family 2 catalytic" evidence="3">
    <location>
        <begin position="289"/>
        <end position="444"/>
    </location>
</feature>
<dbReference type="InterPro" id="IPR006103">
    <property type="entry name" value="Glyco_hydro_2_cat"/>
</dbReference>
<evidence type="ECO:0000256" key="1">
    <source>
        <dbReference type="ARBA" id="ARBA00007401"/>
    </source>
</evidence>
<dbReference type="PANTHER" id="PTHR42732:SF3">
    <property type="entry name" value="HYDROLASE"/>
    <property type="match status" value="1"/>
</dbReference>
<evidence type="ECO:0000313" key="5">
    <source>
        <dbReference type="EMBL" id="MFD0790281.1"/>
    </source>
</evidence>
<reference evidence="6" key="1">
    <citation type="journal article" date="2019" name="Int. J. Syst. Evol. Microbiol.">
        <title>The Global Catalogue of Microorganisms (GCM) 10K type strain sequencing project: providing services to taxonomists for standard genome sequencing and annotation.</title>
        <authorList>
            <consortium name="The Broad Institute Genomics Platform"/>
            <consortium name="The Broad Institute Genome Sequencing Center for Infectious Disease"/>
            <person name="Wu L."/>
            <person name="Ma J."/>
        </authorList>
    </citation>
    <scope>NUCLEOTIDE SEQUENCE [LARGE SCALE GENOMIC DNA]</scope>
    <source>
        <strain evidence="6">CCUG 54523</strain>
    </source>
</reference>
<dbReference type="SUPFAM" id="SSF49303">
    <property type="entry name" value="beta-Galactosidase/glucuronidase domain"/>
    <property type="match status" value="1"/>
</dbReference>
<dbReference type="SUPFAM" id="SSF49785">
    <property type="entry name" value="Galactose-binding domain-like"/>
    <property type="match status" value="1"/>
</dbReference>
<proteinExistence type="inferred from homology"/>
<dbReference type="GO" id="GO:0016787">
    <property type="term" value="F:hydrolase activity"/>
    <property type="evidence" value="ECO:0007669"/>
    <property type="project" value="UniProtKB-KW"/>
</dbReference>
<dbReference type="Gene3D" id="3.20.20.80">
    <property type="entry name" value="Glycosidases"/>
    <property type="match status" value="1"/>
</dbReference>
<dbReference type="Pfam" id="PF02836">
    <property type="entry name" value="Glyco_hydro_2_C"/>
    <property type="match status" value="1"/>
</dbReference>
<dbReference type="EMBL" id="JBHTII010000001">
    <property type="protein sequence ID" value="MFD0790281.1"/>
    <property type="molecule type" value="Genomic_DNA"/>
</dbReference>
<dbReference type="InterPro" id="IPR036156">
    <property type="entry name" value="Beta-gal/glucu_dom_sf"/>
</dbReference>
<organism evidence="5 6">
    <name type="scientific">Microbacterium insulae</name>
    <dbReference type="NCBI Taxonomy" id="483014"/>
    <lineage>
        <taxon>Bacteria</taxon>
        <taxon>Bacillati</taxon>
        <taxon>Actinomycetota</taxon>
        <taxon>Actinomycetes</taxon>
        <taxon>Micrococcales</taxon>
        <taxon>Microbacteriaceae</taxon>
        <taxon>Microbacterium</taxon>
    </lineage>
</organism>
<evidence type="ECO:0000259" key="4">
    <source>
        <dbReference type="Pfam" id="PF02837"/>
    </source>
</evidence>
<protein>
    <submittedName>
        <fullName evidence="5">Glycoside hydrolase family 2 TIM barrel-domain containing protein</fullName>
    </submittedName>
</protein>
<comment type="caution">
    <text evidence="5">The sequence shown here is derived from an EMBL/GenBank/DDBJ whole genome shotgun (WGS) entry which is preliminary data.</text>
</comment>
<comment type="similarity">
    <text evidence="1">Belongs to the glycosyl hydrolase 2 family.</text>
</comment>
<gene>
    <name evidence="5" type="ORF">ACFQ0P_07725</name>
</gene>